<dbReference type="Proteomes" id="UP000609531">
    <property type="component" value="Unassembled WGS sequence"/>
</dbReference>
<evidence type="ECO:0000313" key="2">
    <source>
        <dbReference type="EMBL" id="MBJ3777783.1"/>
    </source>
</evidence>
<dbReference type="SUPFAM" id="SSF54427">
    <property type="entry name" value="NTF2-like"/>
    <property type="match status" value="1"/>
</dbReference>
<dbReference type="InterPro" id="IPR032710">
    <property type="entry name" value="NTF2-like_dom_sf"/>
</dbReference>
<dbReference type="RefSeq" id="WP_198883681.1">
    <property type="nucleotide sequence ID" value="NZ_JAEKJA010000020.1"/>
</dbReference>
<accession>A0A934IJS5</accession>
<dbReference type="EMBL" id="JAEKJA010000020">
    <property type="protein sequence ID" value="MBJ3777783.1"/>
    <property type="molecule type" value="Genomic_DNA"/>
</dbReference>
<dbReference type="Pfam" id="PF12680">
    <property type="entry name" value="SnoaL_2"/>
    <property type="match status" value="1"/>
</dbReference>
<gene>
    <name evidence="2" type="ORF">JCR33_18900</name>
</gene>
<feature type="domain" description="SnoaL-like" evidence="1">
    <location>
        <begin position="18"/>
        <end position="117"/>
    </location>
</feature>
<dbReference type="InterPro" id="IPR037401">
    <property type="entry name" value="SnoaL-like"/>
</dbReference>
<reference evidence="2" key="1">
    <citation type="submission" date="2020-12" db="EMBL/GenBank/DDBJ databases">
        <title>Bacterial taxonomy.</title>
        <authorList>
            <person name="Pan X."/>
        </authorList>
    </citation>
    <scope>NUCLEOTIDE SEQUENCE</scope>
    <source>
        <strain evidence="2">B2012</strain>
    </source>
</reference>
<evidence type="ECO:0000259" key="1">
    <source>
        <dbReference type="Pfam" id="PF12680"/>
    </source>
</evidence>
<name>A0A934IJS5_9HYPH</name>
<dbReference type="AlphaFoldDB" id="A0A934IJS5"/>
<dbReference type="Gene3D" id="3.10.450.50">
    <property type="match status" value="1"/>
</dbReference>
<protein>
    <submittedName>
        <fullName evidence="2">Nuclear transport factor 2 family protein</fullName>
    </submittedName>
</protein>
<keyword evidence="3" id="KW-1185">Reference proteome</keyword>
<comment type="caution">
    <text evidence="2">The sequence shown here is derived from an EMBL/GenBank/DDBJ whole genome shotgun (WGS) entry which is preliminary data.</text>
</comment>
<evidence type="ECO:0000313" key="3">
    <source>
        <dbReference type="Proteomes" id="UP000609531"/>
    </source>
</evidence>
<organism evidence="2 3">
    <name type="scientific">Acuticoccus mangrovi</name>
    <dbReference type="NCBI Taxonomy" id="2796142"/>
    <lineage>
        <taxon>Bacteria</taxon>
        <taxon>Pseudomonadati</taxon>
        <taxon>Pseudomonadota</taxon>
        <taxon>Alphaproteobacteria</taxon>
        <taxon>Hyphomicrobiales</taxon>
        <taxon>Amorphaceae</taxon>
        <taxon>Acuticoccus</taxon>
    </lineage>
</organism>
<proteinExistence type="predicted"/>
<sequence>MLDTPATATAVRDMILDFLDKQMAGRFDEVAHRVHPDCTIIFTGAREFRSAADITRFNANRYQWVRKKMVRTDVAVNEDAVVVYSIGFLYGAWPDGTEFDGNRYIDRFEVKDGQIVLWEVWNDSAERMLTQLGVDR</sequence>